<proteinExistence type="predicted"/>
<keyword evidence="4" id="KW-1185">Reference proteome</keyword>
<reference evidence="3" key="1">
    <citation type="submission" date="2017-10" db="EMBL/GenBank/DDBJ databases">
        <authorList>
            <person name="Banno H."/>
            <person name="Chua N.-H."/>
        </authorList>
    </citation>
    <scope>NUCLEOTIDE SEQUENCE [LARGE SCALE GENOMIC DNA]</scope>
    <source>
        <strain evidence="3">JR1/69-1-13</strain>
    </source>
</reference>
<dbReference type="EMBL" id="PDOA01000043">
    <property type="protein sequence ID" value="PWC26414.1"/>
    <property type="molecule type" value="Genomic_DNA"/>
</dbReference>
<comment type="caution">
    <text evidence="3">The sequence shown here is derived from an EMBL/GenBank/DDBJ whole genome shotgun (WGS) entry which is preliminary data.</text>
</comment>
<accession>A0A2U1UXL6</accession>
<evidence type="ECO:0000256" key="1">
    <source>
        <dbReference type="SAM" id="Phobius"/>
    </source>
</evidence>
<name>A0A2U1UXL6_9PROT</name>
<evidence type="ECO:0000313" key="2">
    <source>
        <dbReference type="EMBL" id="PWC26347.1"/>
    </source>
</evidence>
<sequence length="41" mass="4707">CINRLKNCRRVATRYDHTASSFLGFVQLAAIRLWISFVHAA</sequence>
<dbReference type="OrthoDB" id="7366523at2"/>
<reference evidence="4" key="2">
    <citation type="submission" date="2017-10" db="EMBL/GenBank/DDBJ databases">
        <authorList>
            <person name="Toshchakov S.V."/>
            <person name="Goeva M.A."/>
        </authorList>
    </citation>
    <scope>NUCLEOTIDE SEQUENCE [LARGE SCALE GENOMIC DNA]</scope>
    <source>
        <strain evidence="4">JR1/69-1-13</strain>
    </source>
</reference>
<dbReference type="EMBL" id="PDOA01000050">
    <property type="protein sequence ID" value="PWC26347.1"/>
    <property type="molecule type" value="Genomic_DNA"/>
</dbReference>
<evidence type="ECO:0000313" key="4">
    <source>
        <dbReference type="Proteomes" id="UP000245048"/>
    </source>
</evidence>
<dbReference type="AlphaFoldDB" id="A0A2U1UXL6"/>
<dbReference type="Proteomes" id="UP000245048">
    <property type="component" value="Unassembled WGS sequence"/>
</dbReference>
<protein>
    <submittedName>
        <fullName evidence="3">DDE transposase</fullName>
    </submittedName>
</protein>
<keyword evidence="1" id="KW-0472">Membrane</keyword>
<keyword evidence="1" id="KW-1133">Transmembrane helix</keyword>
<gene>
    <name evidence="3" type="ORF">CR165_23415</name>
    <name evidence="2" type="ORF">CR165_23740</name>
</gene>
<feature type="transmembrane region" description="Helical" evidence="1">
    <location>
        <begin position="21"/>
        <end position="40"/>
    </location>
</feature>
<organism evidence="3 4">
    <name type="scientific">Teichococcus aestuarii</name>
    <dbReference type="NCBI Taxonomy" id="568898"/>
    <lineage>
        <taxon>Bacteria</taxon>
        <taxon>Pseudomonadati</taxon>
        <taxon>Pseudomonadota</taxon>
        <taxon>Alphaproteobacteria</taxon>
        <taxon>Acetobacterales</taxon>
        <taxon>Roseomonadaceae</taxon>
        <taxon>Roseomonas</taxon>
    </lineage>
</organism>
<keyword evidence="1" id="KW-0812">Transmembrane</keyword>
<feature type="non-terminal residue" evidence="3">
    <location>
        <position position="1"/>
    </location>
</feature>
<evidence type="ECO:0000313" key="3">
    <source>
        <dbReference type="EMBL" id="PWC26414.1"/>
    </source>
</evidence>